<accession>A0A7X5JBI5</accession>
<dbReference type="Pfam" id="PF05170">
    <property type="entry name" value="AsmA"/>
    <property type="match status" value="2"/>
</dbReference>
<proteinExistence type="predicted"/>
<gene>
    <name evidence="3" type="ORF">GWI72_19540</name>
</gene>
<sequence length="981" mass="98832">MKRALIALAGAGLLVGTAAVVLPLFLPRDAIKARVVQELEAATGWHLRIDGPVAISLLPTLTLSASDVGLAGAGGAEGLEFAQAEAVQFSLAWGALVGGAVQVTGVRLDSPRLALTVDAEGRTSWAPRQPMKRIESVFTQFGGPAPAPEAGPETPPVEVTGGDQAAVQELAGLTRIGFDDIVIRQGELSYADERSGRTLALTAVDARLSVPDLSGPAKLTGTAVWEGQALTIAAEADSPVKLAGGAAAAVAATLSSGKASLTAKGSLGLAPLALDLRLDGEAASLADATLLAGLGADAAPALAGAVKLGGRIAASPAEVLVHEATLGVGSLALSGAAQAELGGKAPRITGRVQSTGGTLADILTLTGRSLPAEGSFATDLTFAASGQSTAELLASLELAGSVTLKDGRVTGLGLASLAGGDPSADALTGLNMTAKFDGLGKPVGVTGQVSWRGEPFAIRGKVTPAPMLAGLPAPIDIRAQGQRVTLGFDGRVTGAEGVSGDLLVETADLRALLGWLGRPLPRGEGLKAFSLAGQLQLAPEAVRFAGARFALDGIKGTGEGSLRFGAVPKLTATLALESLPLDPYLGAATTGGGGAGGKTPRAGAAAPGGWSNTPVDFGGLGAVDADLTLTAGAITWDKIRIGESALAVTILDGTLAASLERMALYGGTGKGNLSIEGGARQPRIGATLELAGLNGRDFLRDATGLSWLQGVAALSFDLSSQGSSEAELVGNLAGSARVGFTDGAILGVNIPKMVRGLAVETLLGWQTAKDNQTDFNSLSASFSLQNGVAVSSDLVMTGPLVQMTGGGTTDMPAMTLDWRVEPRIVPVLEGIAPQPRKKGEDKQMGGLGVPIVIRGPWAKPQIYPDIQGILENPAAAYQQLEELGGGFVKLLRAKPEDVLTATAGRLLDQATGGRTQIDVQKVLDGEVNDQEVLKAVEEGFGLPQGFLGSLGVPGLQTGETASGAQSGPVVIPEQPVAPPPP</sequence>
<dbReference type="EMBL" id="JAABLQ010000004">
    <property type="protein sequence ID" value="NBN80475.1"/>
    <property type="molecule type" value="Genomic_DNA"/>
</dbReference>
<dbReference type="Proteomes" id="UP000586722">
    <property type="component" value="Unassembled WGS sequence"/>
</dbReference>
<feature type="region of interest" description="Disordered" evidence="1">
    <location>
        <begin position="957"/>
        <end position="981"/>
    </location>
</feature>
<evidence type="ECO:0000313" key="3">
    <source>
        <dbReference type="EMBL" id="NBN80475.1"/>
    </source>
</evidence>
<evidence type="ECO:0000256" key="1">
    <source>
        <dbReference type="SAM" id="MobiDB-lite"/>
    </source>
</evidence>
<organism evidence="3 4">
    <name type="scientific">Pannonibacter tanglangensis</name>
    <dbReference type="NCBI Taxonomy" id="2750084"/>
    <lineage>
        <taxon>Bacteria</taxon>
        <taxon>Pseudomonadati</taxon>
        <taxon>Pseudomonadota</taxon>
        <taxon>Alphaproteobacteria</taxon>
        <taxon>Hyphomicrobiales</taxon>
        <taxon>Stappiaceae</taxon>
        <taxon>Pannonibacter</taxon>
    </lineage>
</organism>
<evidence type="ECO:0000313" key="4">
    <source>
        <dbReference type="Proteomes" id="UP000586722"/>
    </source>
</evidence>
<comment type="caution">
    <text evidence="3">The sequence shown here is derived from an EMBL/GenBank/DDBJ whole genome shotgun (WGS) entry which is preliminary data.</text>
</comment>
<dbReference type="RefSeq" id="WP_161709706.1">
    <property type="nucleotide sequence ID" value="NZ_JAABLQ010000004.1"/>
</dbReference>
<evidence type="ECO:0000259" key="2">
    <source>
        <dbReference type="Pfam" id="PF05170"/>
    </source>
</evidence>
<dbReference type="PANTHER" id="PTHR30441">
    <property type="entry name" value="DUF748 DOMAIN-CONTAINING PROTEIN"/>
    <property type="match status" value="1"/>
</dbReference>
<name>A0A7X5JBI5_9HYPH</name>
<dbReference type="AlphaFoldDB" id="A0A7X5JBI5"/>
<dbReference type="PANTHER" id="PTHR30441:SF4">
    <property type="entry name" value="PROTEIN ASMA"/>
    <property type="match status" value="1"/>
</dbReference>
<dbReference type="InterPro" id="IPR007844">
    <property type="entry name" value="AsmA"/>
</dbReference>
<dbReference type="GO" id="GO:0005886">
    <property type="term" value="C:plasma membrane"/>
    <property type="evidence" value="ECO:0007669"/>
    <property type="project" value="TreeGrafter"/>
</dbReference>
<protein>
    <submittedName>
        <fullName evidence="3">AsmA family protein</fullName>
    </submittedName>
</protein>
<feature type="domain" description="AsmA" evidence="2">
    <location>
        <begin position="568"/>
        <end position="793"/>
    </location>
</feature>
<reference evidence="3 4" key="1">
    <citation type="submission" date="2020-01" db="EMBL/GenBank/DDBJ databases">
        <authorList>
            <person name="Peng S.Y."/>
            <person name="Li J."/>
            <person name="Wang M."/>
            <person name="Wang L."/>
            <person name="Wang C.Q."/>
            <person name="Wang J.R."/>
        </authorList>
    </citation>
    <scope>NUCLEOTIDE SEQUENCE [LARGE SCALE GENOMIC DNA]</scope>
    <source>
        <strain evidence="3 4">XCT-53</strain>
    </source>
</reference>
<feature type="domain" description="AsmA" evidence="2">
    <location>
        <begin position="4"/>
        <end position="270"/>
    </location>
</feature>
<dbReference type="InterPro" id="IPR052894">
    <property type="entry name" value="AsmA-related"/>
</dbReference>
<dbReference type="GO" id="GO:0090313">
    <property type="term" value="P:regulation of protein targeting to membrane"/>
    <property type="evidence" value="ECO:0007669"/>
    <property type="project" value="TreeGrafter"/>
</dbReference>
<keyword evidence="4" id="KW-1185">Reference proteome</keyword>